<dbReference type="Pfam" id="PF06967">
    <property type="entry name" value="Mo-nitro_C"/>
    <property type="match status" value="1"/>
</dbReference>
<sequence>MVGAVSSIRGEEQVIAWLRGLLTVAWADGDYDETERACVQAVIAQEGLDGRSAQVLVPIEPEELSATLAADPVLSEHFLRTALMVALADGEYSQAEEQLIGRFCDALGHRCEVLSGLRTNLTGTAQAPVAPEHRPPHLDLLQPVKHWLDGVEVRDPAIARFLCRMIPSQCPFERDVLLPGGKVVHIPPMCKINPLYEQLVGLRFRALSYLADDCQEDVSPYV</sequence>
<dbReference type="Proteomes" id="UP001054846">
    <property type="component" value="Chromosome"/>
</dbReference>
<reference evidence="2 3" key="1">
    <citation type="journal article" date="2021" name="Genome Biol. Evol.">
        <title>Complete Genome Sequencing of a Novel Gloeobacter Species from a Waterfall Cave in Mexico.</title>
        <authorList>
            <person name="Saw J.H."/>
            <person name="Cardona T."/>
            <person name="Montejano G."/>
        </authorList>
    </citation>
    <scope>NUCLEOTIDE SEQUENCE [LARGE SCALE GENOMIC DNA]</scope>
    <source>
        <strain evidence="2">MG652769</strain>
    </source>
</reference>
<dbReference type="Gene3D" id="1.10.3680.10">
    <property type="entry name" value="TerB-like"/>
    <property type="match status" value="1"/>
</dbReference>
<accession>A0ABY3PNL9</accession>
<dbReference type="RefSeq" id="WP_230842508.1">
    <property type="nucleotide sequence ID" value="NZ_CP063845.1"/>
</dbReference>
<feature type="domain" description="Mo-dependent nitrogenase C-terminal" evidence="1">
    <location>
        <begin position="140"/>
        <end position="222"/>
    </location>
</feature>
<name>A0ABY3PNL9_9CYAN</name>
<organism evidence="2 3">
    <name type="scientific">Gloeobacter morelensis MG652769</name>
    <dbReference type="NCBI Taxonomy" id="2781736"/>
    <lineage>
        <taxon>Bacteria</taxon>
        <taxon>Bacillati</taxon>
        <taxon>Cyanobacteriota</taxon>
        <taxon>Cyanophyceae</taxon>
        <taxon>Gloeobacterales</taxon>
        <taxon>Gloeobacteraceae</taxon>
        <taxon>Gloeobacter</taxon>
        <taxon>Gloeobacter morelensis</taxon>
    </lineage>
</organism>
<gene>
    <name evidence="2" type="ORF">ISF26_03250</name>
</gene>
<dbReference type="InterPro" id="IPR009717">
    <property type="entry name" value="Mo-dep_Nase_C"/>
</dbReference>
<evidence type="ECO:0000313" key="3">
    <source>
        <dbReference type="Proteomes" id="UP001054846"/>
    </source>
</evidence>
<proteinExistence type="predicted"/>
<dbReference type="SUPFAM" id="SSF158682">
    <property type="entry name" value="TerB-like"/>
    <property type="match status" value="1"/>
</dbReference>
<evidence type="ECO:0000259" key="1">
    <source>
        <dbReference type="Pfam" id="PF06967"/>
    </source>
</evidence>
<dbReference type="EMBL" id="CP063845">
    <property type="protein sequence ID" value="UFP95281.1"/>
    <property type="molecule type" value="Genomic_DNA"/>
</dbReference>
<evidence type="ECO:0000313" key="2">
    <source>
        <dbReference type="EMBL" id="UFP95281.1"/>
    </source>
</evidence>
<protein>
    <submittedName>
        <fullName evidence="2">Nitrogenase</fullName>
    </submittedName>
</protein>
<dbReference type="InterPro" id="IPR029024">
    <property type="entry name" value="TerB-like"/>
</dbReference>
<dbReference type="CDD" id="cd07177">
    <property type="entry name" value="terB_like"/>
    <property type="match status" value="1"/>
</dbReference>
<keyword evidence="3" id="KW-1185">Reference proteome</keyword>